<keyword evidence="9" id="KW-0812">Transmembrane</keyword>
<dbReference type="Gene3D" id="1.10.287.130">
    <property type="match status" value="1"/>
</dbReference>
<dbReference type="CDD" id="cd00130">
    <property type="entry name" value="PAS"/>
    <property type="match status" value="2"/>
</dbReference>
<gene>
    <name evidence="12" type="ORF">Q2T52_13240</name>
</gene>
<dbReference type="InterPro" id="IPR003594">
    <property type="entry name" value="HATPase_dom"/>
</dbReference>
<evidence type="ECO:0000256" key="5">
    <source>
        <dbReference type="ARBA" id="ARBA00022741"/>
    </source>
</evidence>
<organism evidence="12 13">
    <name type="scientific">Rhizobium oryzicola</name>
    <dbReference type="NCBI Taxonomy" id="1232668"/>
    <lineage>
        <taxon>Bacteria</taxon>
        <taxon>Pseudomonadati</taxon>
        <taxon>Pseudomonadota</taxon>
        <taxon>Alphaproteobacteria</taxon>
        <taxon>Hyphomicrobiales</taxon>
        <taxon>Rhizobiaceae</taxon>
        <taxon>Rhizobium/Agrobacterium group</taxon>
        <taxon>Rhizobium</taxon>
    </lineage>
</organism>
<dbReference type="RefSeq" id="WP_302077205.1">
    <property type="nucleotide sequence ID" value="NZ_JAUKWQ010000003.1"/>
</dbReference>
<evidence type="ECO:0000259" key="10">
    <source>
        <dbReference type="PROSITE" id="PS50109"/>
    </source>
</evidence>
<evidence type="ECO:0000256" key="4">
    <source>
        <dbReference type="ARBA" id="ARBA00022679"/>
    </source>
</evidence>
<evidence type="ECO:0000256" key="6">
    <source>
        <dbReference type="ARBA" id="ARBA00022777"/>
    </source>
</evidence>
<keyword evidence="13" id="KW-1185">Reference proteome</keyword>
<dbReference type="SUPFAM" id="SSF55785">
    <property type="entry name" value="PYP-like sensor domain (PAS domain)"/>
    <property type="match status" value="2"/>
</dbReference>
<evidence type="ECO:0000259" key="11">
    <source>
        <dbReference type="PROSITE" id="PS50112"/>
    </source>
</evidence>
<dbReference type="InterPro" id="IPR036890">
    <property type="entry name" value="HATPase_C_sf"/>
</dbReference>
<dbReference type="Pfam" id="PF13426">
    <property type="entry name" value="PAS_9"/>
    <property type="match status" value="2"/>
</dbReference>
<dbReference type="Gene3D" id="3.30.565.10">
    <property type="entry name" value="Histidine kinase-like ATPase, C-terminal domain"/>
    <property type="match status" value="1"/>
</dbReference>
<dbReference type="InterPro" id="IPR036097">
    <property type="entry name" value="HisK_dim/P_sf"/>
</dbReference>
<comment type="catalytic activity">
    <reaction evidence="1">
        <text>ATP + protein L-histidine = ADP + protein N-phospho-L-histidine.</text>
        <dbReference type="EC" id="2.7.13.3"/>
    </reaction>
</comment>
<dbReference type="SMART" id="SM00387">
    <property type="entry name" value="HATPase_c"/>
    <property type="match status" value="1"/>
</dbReference>
<accession>A0ABT8SX66</accession>
<dbReference type="Pfam" id="PF02518">
    <property type="entry name" value="HATPase_c"/>
    <property type="match status" value="1"/>
</dbReference>
<keyword evidence="9" id="KW-1133">Transmembrane helix</keyword>
<evidence type="ECO:0000256" key="9">
    <source>
        <dbReference type="SAM" id="Phobius"/>
    </source>
</evidence>
<feature type="domain" description="Histidine kinase" evidence="10">
    <location>
        <begin position="427"/>
        <end position="643"/>
    </location>
</feature>
<name>A0ABT8SX66_9HYPH</name>
<dbReference type="EC" id="2.7.13.3" evidence="2"/>
<reference evidence="12" key="2">
    <citation type="submission" date="2023-07" db="EMBL/GenBank/DDBJ databases">
        <authorList>
            <person name="Sun H."/>
        </authorList>
    </citation>
    <scope>NUCLEOTIDE SEQUENCE</scope>
    <source>
        <strain evidence="12">05753</strain>
    </source>
</reference>
<dbReference type="InterPro" id="IPR000014">
    <property type="entry name" value="PAS"/>
</dbReference>
<dbReference type="NCBIfam" id="TIGR00229">
    <property type="entry name" value="sensory_box"/>
    <property type="match status" value="1"/>
</dbReference>
<dbReference type="InterPro" id="IPR035965">
    <property type="entry name" value="PAS-like_dom_sf"/>
</dbReference>
<proteinExistence type="predicted"/>
<keyword evidence="7" id="KW-0067">ATP-binding</keyword>
<dbReference type="CDD" id="cd00082">
    <property type="entry name" value="HisKA"/>
    <property type="match status" value="1"/>
</dbReference>
<dbReference type="PRINTS" id="PR00344">
    <property type="entry name" value="BCTRLSENSOR"/>
</dbReference>
<reference evidence="12" key="1">
    <citation type="journal article" date="2015" name="Int. J. Syst. Evol. Microbiol.">
        <title>Rhizobium oryzicola sp. nov., potential plant-growth-promoting endophytic bacteria isolated from rice roots.</title>
        <authorList>
            <person name="Zhang X.X."/>
            <person name="Gao J.S."/>
            <person name="Cao Y.H."/>
            <person name="Sheirdil R.A."/>
            <person name="Wang X.C."/>
            <person name="Zhang L."/>
        </authorList>
    </citation>
    <scope>NUCLEOTIDE SEQUENCE</scope>
    <source>
        <strain evidence="12">05753</strain>
    </source>
</reference>
<evidence type="ECO:0000256" key="2">
    <source>
        <dbReference type="ARBA" id="ARBA00012438"/>
    </source>
</evidence>
<dbReference type="InterPro" id="IPR004358">
    <property type="entry name" value="Sig_transdc_His_kin-like_C"/>
</dbReference>
<dbReference type="InterPro" id="IPR003661">
    <property type="entry name" value="HisK_dim/P_dom"/>
</dbReference>
<dbReference type="PROSITE" id="PS50109">
    <property type="entry name" value="HIS_KIN"/>
    <property type="match status" value="1"/>
</dbReference>
<evidence type="ECO:0000313" key="12">
    <source>
        <dbReference type="EMBL" id="MDO1583050.1"/>
    </source>
</evidence>
<evidence type="ECO:0000256" key="3">
    <source>
        <dbReference type="ARBA" id="ARBA00022553"/>
    </source>
</evidence>
<dbReference type="EMBL" id="JAUKWQ010000003">
    <property type="protein sequence ID" value="MDO1583050.1"/>
    <property type="molecule type" value="Genomic_DNA"/>
</dbReference>
<dbReference type="PANTHER" id="PTHR43065">
    <property type="entry name" value="SENSOR HISTIDINE KINASE"/>
    <property type="match status" value="1"/>
</dbReference>
<keyword evidence="6" id="KW-0418">Kinase</keyword>
<dbReference type="SUPFAM" id="SSF47384">
    <property type="entry name" value="Homodimeric domain of signal transducing histidine kinase"/>
    <property type="match status" value="1"/>
</dbReference>
<sequence>MAAVEKTTLSQNIRREEHTAMKTDRLRWAIAIVLAIIIFLIDTLTSIGSAVAIAYVLVIVMIADITDARGIKLTAGACGFLSIASFLYVHAPPFDAAGVLRLLFSLSANAMTTLLAVERSQDQKALEIQARLLEMARAAIFLRNEKGVVIQWSRGAELLYGVKAEDAVGRQVEDLFQMHFPRGRRHAEHALYSSGHWEGELEVTLPDGRKCFLFSRWRLDLDSNRTPISILETAIDVSERKAAELAIQASETRYHTIFQTLAVAIWEHDFTAVKAELLALRASGVTHLRNYLDDHPEFVARTRQLVRITDVNQTALKLLDFPSKAQFHSHLGTLLPETDESFVSCLIALDEELESFTAETTVVDRRGTKIPVVVSLNFPADGKGLDRIQGSVIDLRERLEFEVAKESFRRDLEQAARVAMVGEISASIAHEVNQPLAAITTFINAAQSWLKHDPPNLEETRLALDDAALSVDLAAHVIKRVRILLGNTQWDAADVAVDPALTEAIHLRRPELTAQDIRLVLKLDAQAAVVVGDKVLLQQAFLNIISNAIHAITSSATRPKVLTISTMVESGCLKIRFEDSGTGLGSQVGEELFKPFRSTKTNGMGLGLAMCRSIISAHHGTITISNAPSDSGAVVEIELPCKAAENEAA</sequence>
<dbReference type="PROSITE" id="PS50112">
    <property type="entry name" value="PAS"/>
    <property type="match status" value="1"/>
</dbReference>
<evidence type="ECO:0000256" key="1">
    <source>
        <dbReference type="ARBA" id="ARBA00000085"/>
    </source>
</evidence>
<dbReference type="Proteomes" id="UP001169006">
    <property type="component" value="Unassembled WGS sequence"/>
</dbReference>
<feature type="transmembrane region" description="Helical" evidence="9">
    <location>
        <begin position="73"/>
        <end position="91"/>
    </location>
</feature>
<protein>
    <recommendedName>
        <fullName evidence="2">histidine kinase</fullName>
        <ecNumber evidence="2">2.7.13.3</ecNumber>
    </recommendedName>
</protein>
<keyword evidence="4" id="KW-0808">Transferase</keyword>
<keyword evidence="8" id="KW-0902">Two-component regulatory system</keyword>
<dbReference type="SMART" id="SM00091">
    <property type="entry name" value="PAS"/>
    <property type="match status" value="2"/>
</dbReference>
<dbReference type="InterPro" id="IPR005467">
    <property type="entry name" value="His_kinase_dom"/>
</dbReference>
<keyword evidence="3" id="KW-0597">Phosphoprotein</keyword>
<evidence type="ECO:0000256" key="8">
    <source>
        <dbReference type="ARBA" id="ARBA00023012"/>
    </source>
</evidence>
<dbReference type="Gene3D" id="3.30.450.20">
    <property type="entry name" value="PAS domain"/>
    <property type="match status" value="2"/>
</dbReference>
<evidence type="ECO:0000256" key="7">
    <source>
        <dbReference type="ARBA" id="ARBA00022840"/>
    </source>
</evidence>
<dbReference type="PANTHER" id="PTHR43065:SF10">
    <property type="entry name" value="PEROXIDE STRESS-ACTIVATED HISTIDINE KINASE MAK3"/>
    <property type="match status" value="1"/>
</dbReference>
<keyword evidence="5" id="KW-0547">Nucleotide-binding</keyword>
<dbReference type="SUPFAM" id="SSF55874">
    <property type="entry name" value="ATPase domain of HSP90 chaperone/DNA topoisomerase II/histidine kinase"/>
    <property type="match status" value="1"/>
</dbReference>
<evidence type="ECO:0000313" key="13">
    <source>
        <dbReference type="Proteomes" id="UP001169006"/>
    </source>
</evidence>
<feature type="transmembrane region" description="Helical" evidence="9">
    <location>
        <begin position="25"/>
        <end position="41"/>
    </location>
</feature>
<feature type="domain" description="PAS" evidence="11">
    <location>
        <begin position="125"/>
        <end position="191"/>
    </location>
</feature>
<keyword evidence="9" id="KW-0472">Membrane</keyword>
<comment type="caution">
    <text evidence="12">The sequence shown here is derived from an EMBL/GenBank/DDBJ whole genome shotgun (WGS) entry which is preliminary data.</text>
</comment>